<gene>
    <name evidence="1" type="ORF">OSB04_017478</name>
</gene>
<dbReference type="AlphaFoldDB" id="A0AA38TMY7"/>
<dbReference type="Proteomes" id="UP001172457">
    <property type="component" value="Chromosome 4"/>
</dbReference>
<organism evidence="1 2">
    <name type="scientific">Centaurea solstitialis</name>
    <name type="common">yellow star-thistle</name>
    <dbReference type="NCBI Taxonomy" id="347529"/>
    <lineage>
        <taxon>Eukaryota</taxon>
        <taxon>Viridiplantae</taxon>
        <taxon>Streptophyta</taxon>
        <taxon>Embryophyta</taxon>
        <taxon>Tracheophyta</taxon>
        <taxon>Spermatophyta</taxon>
        <taxon>Magnoliopsida</taxon>
        <taxon>eudicotyledons</taxon>
        <taxon>Gunneridae</taxon>
        <taxon>Pentapetalae</taxon>
        <taxon>asterids</taxon>
        <taxon>campanulids</taxon>
        <taxon>Asterales</taxon>
        <taxon>Asteraceae</taxon>
        <taxon>Carduoideae</taxon>
        <taxon>Cardueae</taxon>
        <taxon>Centaureinae</taxon>
        <taxon>Centaurea</taxon>
    </lineage>
</organism>
<protein>
    <submittedName>
        <fullName evidence="1">Uncharacterized protein</fullName>
    </submittedName>
</protein>
<evidence type="ECO:0000313" key="2">
    <source>
        <dbReference type="Proteomes" id="UP001172457"/>
    </source>
</evidence>
<sequence length="94" mass="10235">MYGEVLEDLKQKVGGTDLTFLSAKDKADAFCDCYGIEQPEDVDIFAPIGIRNKGCGKGKRLKGTMEKATNKCSSSKRLCRSCGEHANHDSCNCP</sequence>
<name>A0AA38TMY7_9ASTR</name>
<proteinExistence type="predicted"/>
<dbReference type="EMBL" id="JARYMX010000004">
    <property type="protein sequence ID" value="KAJ9553433.1"/>
    <property type="molecule type" value="Genomic_DNA"/>
</dbReference>
<keyword evidence="2" id="KW-1185">Reference proteome</keyword>
<evidence type="ECO:0000313" key="1">
    <source>
        <dbReference type="EMBL" id="KAJ9553433.1"/>
    </source>
</evidence>
<comment type="caution">
    <text evidence="1">The sequence shown here is derived from an EMBL/GenBank/DDBJ whole genome shotgun (WGS) entry which is preliminary data.</text>
</comment>
<reference evidence="1" key="1">
    <citation type="submission" date="2023-03" db="EMBL/GenBank/DDBJ databases">
        <title>Chromosome-scale reference genome and RAD-based genetic map of yellow starthistle (Centaurea solstitialis) reveal putative structural variation and QTLs associated with invader traits.</title>
        <authorList>
            <person name="Reatini B."/>
            <person name="Cang F.A."/>
            <person name="Jiang Q."/>
            <person name="Mckibben M.T.W."/>
            <person name="Barker M.S."/>
            <person name="Rieseberg L.H."/>
            <person name="Dlugosch K.M."/>
        </authorList>
    </citation>
    <scope>NUCLEOTIDE SEQUENCE</scope>
    <source>
        <strain evidence="1">CAN-66</strain>
        <tissue evidence="1">Leaf</tissue>
    </source>
</reference>
<accession>A0AA38TMY7</accession>